<evidence type="ECO:0000313" key="2">
    <source>
        <dbReference type="Proteomes" id="UP000036681"/>
    </source>
</evidence>
<reference evidence="3" key="1">
    <citation type="submission" date="2017-02" db="UniProtKB">
        <authorList>
            <consortium name="WormBaseParasite"/>
        </authorList>
    </citation>
    <scope>IDENTIFICATION</scope>
</reference>
<keyword evidence="1" id="KW-0732">Signal</keyword>
<dbReference type="WBParaSite" id="ALUE_0001497501-mRNA-1">
    <property type="protein sequence ID" value="ALUE_0001497501-mRNA-1"/>
    <property type="gene ID" value="ALUE_0001497501"/>
</dbReference>
<proteinExistence type="predicted"/>
<name>A0A0M3IBA6_ASCLU</name>
<feature type="chain" id="PRO_5005657087" evidence="1">
    <location>
        <begin position="23"/>
        <end position="123"/>
    </location>
</feature>
<dbReference type="Proteomes" id="UP000036681">
    <property type="component" value="Unplaced"/>
</dbReference>
<keyword evidence="2" id="KW-1185">Reference proteome</keyword>
<organism evidence="2 3">
    <name type="scientific">Ascaris lumbricoides</name>
    <name type="common">Giant roundworm</name>
    <dbReference type="NCBI Taxonomy" id="6252"/>
    <lineage>
        <taxon>Eukaryota</taxon>
        <taxon>Metazoa</taxon>
        <taxon>Ecdysozoa</taxon>
        <taxon>Nematoda</taxon>
        <taxon>Chromadorea</taxon>
        <taxon>Rhabditida</taxon>
        <taxon>Spirurina</taxon>
        <taxon>Ascaridomorpha</taxon>
        <taxon>Ascaridoidea</taxon>
        <taxon>Ascarididae</taxon>
        <taxon>Ascaris</taxon>
    </lineage>
</organism>
<feature type="signal peptide" evidence="1">
    <location>
        <begin position="1"/>
        <end position="22"/>
    </location>
</feature>
<evidence type="ECO:0000313" key="3">
    <source>
        <dbReference type="WBParaSite" id="ALUE_0001497501-mRNA-1"/>
    </source>
</evidence>
<evidence type="ECO:0000256" key="1">
    <source>
        <dbReference type="SAM" id="SignalP"/>
    </source>
</evidence>
<protein>
    <submittedName>
        <fullName evidence="3">Attacin_C domain-containing protein</fullName>
    </submittedName>
</protein>
<dbReference type="AlphaFoldDB" id="A0A0M3IBA6"/>
<sequence>MRSASLLVLLCCVLLAFSAVNAELSAALIRSKRHYGGYYKKATLYGPGGVASRTVARGPYGRGYSKTSVLYGKLSAALIRSKRHYGGYYKKATLYGPGGVASRTVARGPYGRGYSKTSVLYGK</sequence>
<accession>A0A0M3IBA6</accession>